<feature type="compositionally biased region" description="Low complexity" evidence="1">
    <location>
        <begin position="147"/>
        <end position="163"/>
    </location>
</feature>
<name>R0JVM0_EXST2</name>
<feature type="compositionally biased region" description="Polar residues" evidence="1">
    <location>
        <begin position="275"/>
        <end position="284"/>
    </location>
</feature>
<dbReference type="AlphaFoldDB" id="R0JVM0"/>
<gene>
    <name evidence="2" type="ORF">SETTUDRAFT_23921</name>
</gene>
<evidence type="ECO:0000256" key="1">
    <source>
        <dbReference type="SAM" id="MobiDB-lite"/>
    </source>
</evidence>
<dbReference type="RefSeq" id="XP_008030617.1">
    <property type="nucleotide sequence ID" value="XM_008032426.1"/>
</dbReference>
<dbReference type="OrthoDB" id="9977870at2759"/>
<evidence type="ECO:0000313" key="3">
    <source>
        <dbReference type="Proteomes" id="UP000016935"/>
    </source>
</evidence>
<evidence type="ECO:0000313" key="2">
    <source>
        <dbReference type="EMBL" id="EOA81534.1"/>
    </source>
</evidence>
<dbReference type="STRING" id="671987.R0JVM0"/>
<dbReference type="HOGENOM" id="CLU_819314_0_0_1"/>
<feature type="region of interest" description="Disordered" evidence="1">
    <location>
        <begin position="73"/>
        <end position="177"/>
    </location>
</feature>
<feature type="region of interest" description="Disordered" evidence="1">
    <location>
        <begin position="271"/>
        <end position="295"/>
    </location>
</feature>
<reference evidence="2 3" key="2">
    <citation type="journal article" date="2013" name="PLoS Genet.">
        <title>Comparative genome structure, secondary metabolite, and effector coding capacity across Cochliobolus pathogens.</title>
        <authorList>
            <person name="Condon B.J."/>
            <person name="Leng Y."/>
            <person name="Wu D."/>
            <person name="Bushley K.E."/>
            <person name="Ohm R.A."/>
            <person name="Otillar R."/>
            <person name="Martin J."/>
            <person name="Schackwitz W."/>
            <person name="Grimwood J."/>
            <person name="MohdZainudin N."/>
            <person name="Xue C."/>
            <person name="Wang R."/>
            <person name="Manning V.A."/>
            <person name="Dhillon B."/>
            <person name="Tu Z.J."/>
            <person name="Steffenson B.J."/>
            <person name="Salamov A."/>
            <person name="Sun H."/>
            <person name="Lowry S."/>
            <person name="LaButti K."/>
            <person name="Han J."/>
            <person name="Copeland A."/>
            <person name="Lindquist E."/>
            <person name="Barry K."/>
            <person name="Schmutz J."/>
            <person name="Baker S.E."/>
            <person name="Ciuffetti L.M."/>
            <person name="Grigoriev I.V."/>
            <person name="Zhong S."/>
            <person name="Turgeon B.G."/>
        </authorList>
    </citation>
    <scope>NUCLEOTIDE SEQUENCE [LARGE SCALE GENOMIC DNA]</scope>
    <source>
        <strain evidence="3">28A</strain>
    </source>
</reference>
<sequence>MADRIWDLAVPLSTAPIFDDAVYLSEALGLPVAHAEDDVDADLALQARESGILDPYRFLPPPRSVSRAMSTMTLDSDQASATSIRSQETHSTSFTSAPSRTSRDHVYSTDHPSAKRAPPTPSHAPQSLDTAHPPIERLDPAAPATKSPALSSRSSVLSVTPSSQQKQSRKKRGSAIFSKLRRESRYFATVSLHARVAKTCSGSHVASQSNDHVAAVEGGHVETSAPRAAVGEKTDFVTESAVQASDVALQRNPGSCKPGVLLPSEPLLSAKSPLGSETSSTVSSVPARHSTHEPISTDPALAKAAFKSFKLQQREQWDQVSAFECMHAIEAKAKGVYGS</sequence>
<dbReference type="GeneID" id="19402718"/>
<dbReference type="Proteomes" id="UP000016935">
    <property type="component" value="Unassembled WGS sequence"/>
</dbReference>
<reference evidence="2 3" key="1">
    <citation type="journal article" date="2012" name="PLoS Pathog.">
        <title>Diverse lifestyles and strategies of plant pathogenesis encoded in the genomes of eighteen Dothideomycetes fungi.</title>
        <authorList>
            <person name="Ohm R.A."/>
            <person name="Feau N."/>
            <person name="Henrissat B."/>
            <person name="Schoch C.L."/>
            <person name="Horwitz B.A."/>
            <person name="Barry K.W."/>
            <person name="Condon B.J."/>
            <person name="Copeland A.C."/>
            <person name="Dhillon B."/>
            <person name="Glaser F."/>
            <person name="Hesse C.N."/>
            <person name="Kosti I."/>
            <person name="LaButti K."/>
            <person name="Lindquist E.A."/>
            <person name="Lucas S."/>
            <person name="Salamov A.A."/>
            <person name="Bradshaw R.E."/>
            <person name="Ciuffetti L."/>
            <person name="Hamelin R.C."/>
            <person name="Kema G.H.J."/>
            <person name="Lawrence C."/>
            <person name="Scott J.A."/>
            <person name="Spatafora J.W."/>
            <person name="Turgeon B.G."/>
            <person name="de Wit P.J.G.M."/>
            <person name="Zhong S."/>
            <person name="Goodwin S.B."/>
            <person name="Grigoriev I.V."/>
        </authorList>
    </citation>
    <scope>NUCLEOTIDE SEQUENCE [LARGE SCALE GENOMIC DNA]</scope>
    <source>
        <strain evidence="3">28A</strain>
    </source>
</reference>
<dbReference type="EMBL" id="KB908866">
    <property type="protein sequence ID" value="EOA81534.1"/>
    <property type="molecule type" value="Genomic_DNA"/>
</dbReference>
<organism evidence="2 3">
    <name type="scientific">Exserohilum turcicum (strain 28A)</name>
    <name type="common">Northern leaf blight fungus</name>
    <name type="synonym">Setosphaeria turcica</name>
    <dbReference type="NCBI Taxonomy" id="671987"/>
    <lineage>
        <taxon>Eukaryota</taxon>
        <taxon>Fungi</taxon>
        <taxon>Dikarya</taxon>
        <taxon>Ascomycota</taxon>
        <taxon>Pezizomycotina</taxon>
        <taxon>Dothideomycetes</taxon>
        <taxon>Pleosporomycetidae</taxon>
        <taxon>Pleosporales</taxon>
        <taxon>Pleosporineae</taxon>
        <taxon>Pleosporaceae</taxon>
        <taxon>Exserohilum</taxon>
    </lineage>
</organism>
<keyword evidence="3" id="KW-1185">Reference proteome</keyword>
<proteinExistence type="predicted"/>
<feature type="compositionally biased region" description="Polar residues" evidence="1">
    <location>
        <begin position="73"/>
        <end position="100"/>
    </location>
</feature>
<protein>
    <submittedName>
        <fullName evidence="2">Uncharacterized protein</fullName>
    </submittedName>
</protein>
<accession>R0JVM0</accession>